<dbReference type="OrthoDB" id="2350783at2759"/>
<evidence type="ECO:0000259" key="1">
    <source>
        <dbReference type="Pfam" id="PF02464"/>
    </source>
</evidence>
<proteinExistence type="predicted"/>
<reference evidence="2" key="1">
    <citation type="journal article" date="2020" name="Stud. Mycol.">
        <title>101 Dothideomycetes genomes: a test case for predicting lifestyles and emergence of pathogens.</title>
        <authorList>
            <person name="Haridas S."/>
            <person name="Albert R."/>
            <person name="Binder M."/>
            <person name="Bloem J."/>
            <person name="Labutti K."/>
            <person name="Salamov A."/>
            <person name="Andreopoulos B."/>
            <person name="Baker S."/>
            <person name="Barry K."/>
            <person name="Bills G."/>
            <person name="Bluhm B."/>
            <person name="Cannon C."/>
            <person name="Castanera R."/>
            <person name="Culley D."/>
            <person name="Daum C."/>
            <person name="Ezra D."/>
            <person name="Gonzalez J."/>
            <person name="Henrissat B."/>
            <person name="Kuo A."/>
            <person name="Liang C."/>
            <person name="Lipzen A."/>
            <person name="Lutzoni F."/>
            <person name="Magnuson J."/>
            <person name="Mondo S."/>
            <person name="Nolan M."/>
            <person name="Ohm R."/>
            <person name="Pangilinan J."/>
            <person name="Park H.-J."/>
            <person name="Ramirez L."/>
            <person name="Alfaro M."/>
            <person name="Sun H."/>
            <person name="Tritt A."/>
            <person name="Yoshinaga Y."/>
            <person name="Zwiers L.-H."/>
            <person name="Turgeon B."/>
            <person name="Goodwin S."/>
            <person name="Spatafora J."/>
            <person name="Crous P."/>
            <person name="Grigoriev I."/>
        </authorList>
    </citation>
    <scope>NUCLEOTIDE SEQUENCE</scope>
    <source>
        <strain evidence="2">CBS 260.36</strain>
    </source>
</reference>
<dbReference type="InterPro" id="IPR036653">
    <property type="entry name" value="CinA-like_C"/>
</dbReference>
<dbReference type="Proteomes" id="UP000799439">
    <property type="component" value="Unassembled WGS sequence"/>
</dbReference>
<dbReference type="NCBIfam" id="TIGR00199">
    <property type="entry name" value="PncC_domain"/>
    <property type="match status" value="1"/>
</dbReference>
<name>A0A9P4J8S3_9PEZI</name>
<keyword evidence="3" id="KW-1185">Reference proteome</keyword>
<dbReference type="SUPFAM" id="SSF142433">
    <property type="entry name" value="CinA-like"/>
    <property type="match status" value="1"/>
</dbReference>
<dbReference type="Gene3D" id="3.90.950.20">
    <property type="entry name" value="CinA-like"/>
    <property type="match status" value="1"/>
</dbReference>
<evidence type="ECO:0000313" key="3">
    <source>
        <dbReference type="Proteomes" id="UP000799439"/>
    </source>
</evidence>
<accession>A0A9P4J8S3</accession>
<dbReference type="EMBL" id="ML996082">
    <property type="protein sequence ID" value="KAF2155522.1"/>
    <property type="molecule type" value="Genomic_DNA"/>
</dbReference>
<gene>
    <name evidence="2" type="ORF">K461DRAFT_274509</name>
</gene>
<evidence type="ECO:0000313" key="2">
    <source>
        <dbReference type="EMBL" id="KAF2155522.1"/>
    </source>
</evidence>
<dbReference type="InterPro" id="IPR008136">
    <property type="entry name" value="CinA_C"/>
</dbReference>
<feature type="domain" description="CinA C-terminal" evidence="1">
    <location>
        <begin position="16"/>
        <end position="168"/>
    </location>
</feature>
<organism evidence="2 3">
    <name type="scientific">Myriangium duriaei CBS 260.36</name>
    <dbReference type="NCBI Taxonomy" id="1168546"/>
    <lineage>
        <taxon>Eukaryota</taxon>
        <taxon>Fungi</taxon>
        <taxon>Dikarya</taxon>
        <taxon>Ascomycota</taxon>
        <taxon>Pezizomycotina</taxon>
        <taxon>Dothideomycetes</taxon>
        <taxon>Dothideomycetidae</taxon>
        <taxon>Myriangiales</taxon>
        <taxon>Myriangiaceae</taxon>
        <taxon>Myriangium</taxon>
    </lineage>
</organism>
<sequence length="184" mass="19200">MAGISGFPPAQLAASVERLATHLKAANQTVSFAETATGGLLSSTLLSIPGTSKVFRGGLTLYTLESRVAFAGWTQSDIDKYKGPTTSIVEGLAKHVRGSLKADWVLAESGTAGPTGGTTRNRTPGYVALAVAGAGGNWTREVETGLGGDRVANMLRFAEEGVRLLLDVIEGRIEPDRDDQGGRL</sequence>
<comment type="caution">
    <text evidence="2">The sequence shown here is derived from an EMBL/GenBank/DDBJ whole genome shotgun (WGS) entry which is preliminary data.</text>
</comment>
<dbReference type="AlphaFoldDB" id="A0A9P4J8S3"/>
<dbReference type="Pfam" id="PF02464">
    <property type="entry name" value="CinA"/>
    <property type="match status" value="1"/>
</dbReference>
<protein>
    <recommendedName>
        <fullName evidence="1">CinA C-terminal domain-containing protein</fullName>
    </recommendedName>
</protein>